<evidence type="ECO:0000256" key="1">
    <source>
        <dbReference type="ARBA" id="ARBA00006096"/>
    </source>
</evidence>
<dbReference type="Gene3D" id="3.50.80.20">
    <property type="entry name" value="D-Ala-D-Ala carboxypeptidase C, peptidase S13"/>
    <property type="match status" value="1"/>
</dbReference>
<name>A0A381QWW7_9ZZZZ</name>
<organism evidence="3">
    <name type="scientific">marine metagenome</name>
    <dbReference type="NCBI Taxonomy" id="408172"/>
    <lineage>
        <taxon>unclassified sequences</taxon>
        <taxon>metagenomes</taxon>
        <taxon>ecological metagenomes</taxon>
    </lineage>
</organism>
<sequence length="510" mass="57378">MTRNISITQPIFFLLAVFFIFLPTFSFASVDEEGVNLFRRSVTKILSNSCLRKNNYGIKIYSLDRGETLYEIRSEKLFIPASNAKVITTAVALKYLGPNYRFSTQIYTDGILENQVLKGNLYIKGSGDPKLVTEQLWLLVNELRNLPLKQIKGNIIGDDSFFDKKKRVKTWIENPGAQAYEAPLGSLSFNFNTIKVYVSPGRKIGDQPEIVIEPENGYIKLENNARTLKPGRRNRLIVNRVDKEDHDLITISGGINLGQPRAQYFLNITKPTQYALNVFKSYIELAGIKFDGKLLEGKLPENAVELYTHEGEPLALTLRGLNKFSNNFVAEQILKTIGAEHFGPPGSTKKGLSVFEEYMRQLGYESGQYRIFDGSGLSRQNRLSPLILVDILRNVKNDLSVYPEFVTALGVMGVDGNVKHRMLKVESSSKARVKTGTLNFVSALSGFFESKDGELFAFSILMNDLKCSNGRVKKIQDQIIQKGLNFRRVPTGSILTDDRAKRFQPESSIP</sequence>
<dbReference type="NCBIfam" id="TIGR00666">
    <property type="entry name" value="PBP4"/>
    <property type="match status" value="1"/>
</dbReference>
<dbReference type="GO" id="GO:0004185">
    <property type="term" value="F:serine-type carboxypeptidase activity"/>
    <property type="evidence" value="ECO:0007669"/>
    <property type="project" value="InterPro"/>
</dbReference>
<comment type="similarity">
    <text evidence="1">Belongs to the peptidase S13 family.</text>
</comment>
<dbReference type="Pfam" id="PF02113">
    <property type="entry name" value="Peptidase_S13"/>
    <property type="match status" value="1"/>
</dbReference>
<dbReference type="SUPFAM" id="SSF56601">
    <property type="entry name" value="beta-lactamase/transpeptidase-like"/>
    <property type="match status" value="1"/>
</dbReference>
<accession>A0A381QWW7</accession>
<dbReference type="PRINTS" id="PR00922">
    <property type="entry name" value="DADACBPTASE3"/>
</dbReference>
<proteinExistence type="inferred from homology"/>
<dbReference type="InterPro" id="IPR012338">
    <property type="entry name" value="Beta-lactam/transpept-like"/>
</dbReference>
<dbReference type="EMBL" id="UINC01001488">
    <property type="protein sequence ID" value="SUZ82033.1"/>
    <property type="molecule type" value="Genomic_DNA"/>
</dbReference>
<dbReference type="InterPro" id="IPR000667">
    <property type="entry name" value="Peptidase_S13"/>
</dbReference>
<dbReference type="GO" id="GO:0006508">
    <property type="term" value="P:proteolysis"/>
    <property type="evidence" value="ECO:0007669"/>
    <property type="project" value="InterPro"/>
</dbReference>
<gene>
    <name evidence="3" type="ORF">METZ01_LOCUS34887</name>
</gene>
<evidence type="ECO:0000256" key="2">
    <source>
        <dbReference type="ARBA" id="ARBA00022801"/>
    </source>
</evidence>
<dbReference type="PANTHER" id="PTHR30023:SF0">
    <property type="entry name" value="PENICILLIN-SENSITIVE CARBOXYPEPTIDASE A"/>
    <property type="match status" value="1"/>
</dbReference>
<dbReference type="PANTHER" id="PTHR30023">
    <property type="entry name" value="D-ALANYL-D-ALANINE CARBOXYPEPTIDASE"/>
    <property type="match status" value="1"/>
</dbReference>
<dbReference type="Gene3D" id="3.40.710.10">
    <property type="entry name" value="DD-peptidase/beta-lactamase superfamily"/>
    <property type="match status" value="1"/>
</dbReference>
<protein>
    <recommendedName>
        <fullName evidence="4">D-alanyl-D-alanine carboxypeptidase/D-alanyl-D-alanine-endopeptidase</fullName>
    </recommendedName>
</protein>
<evidence type="ECO:0000313" key="3">
    <source>
        <dbReference type="EMBL" id="SUZ82033.1"/>
    </source>
</evidence>
<keyword evidence="2" id="KW-0378">Hydrolase</keyword>
<dbReference type="GO" id="GO:0000270">
    <property type="term" value="P:peptidoglycan metabolic process"/>
    <property type="evidence" value="ECO:0007669"/>
    <property type="project" value="TreeGrafter"/>
</dbReference>
<reference evidence="3" key="1">
    <citation type="submission" date="2018-05" db="EMBL/GenBank/DDBJ databases">
        <authorList>
            <person name="Lanie J.A."/>
            <person name="Ng W.-L."/>
            <person name="Kazmierczak K.M."/>
            <person name="Andrzejewski T.M."/>
            <person name="Davidsen T.M."/>
            <person name="Wayne K.J."/>
            <person name="Tettelin H."/>
            <person name="Glass J.I."/>
            <person name="Rusch D."/>
            <person name="Podicherti R."/>
            <person name="Tsui H.-C.T."/>
            <person name="Winkler M.E."/>
        </authorList>
    </citation>
    <scope>NUCLEOTIDE SEQUENCE</scope>
</reference>
<dbReference type="AlphaFoldDB" id="A0A381QWW7"/>
<evidence type="ECO:0008006" key="4">
    <source>
        <dbReference type="Google" id="ProtNLM"/>
    </source>
</evidence>